<comment type="caution">
    <text evidence="7">The sequence shown here is derived from an EMBL/GenBank/DDBJ whole genome shotgun (WGS) entry which is preliminary data.</text>
</comment>
<dbReference type="SUPFAM" id="SSF54236">
    <property type="entry name" value="Ubiquitin-like"/>
    <property type="match status" value="1"/>
</dbReference>
<dbReference type="SUPFAM" id="SSF52058">
    <property type="entry name" value="L domain-like"/>
    <property type="match status" value="1"/>
</dbReference>
<evidence type="ECO:0000256" key="3">
    <source>
        <dbReference type="ARBA" id="ARBA00022737"/>
    </source>
</evidence>
<dbReference type="Gene3D" id="3.10.20.90">
    <property type="entry name" value="Phosphatidylinositol 3-kinase Catalytic Subunit, Chain A, domain 1"/>
    <property type="match status" value="1"/>
</dbReference>
<evidence type="ECO:0000256" key="1">
    <source>
        <dbReference type="ARBA" id="ARBA00015004"/>
    </source>
</evidence>
<feature type="domain" description="CAP-Gly" evidence="6">
    <location>
        <begin position="39"/>
        <end position="83"/>
    </location>
</feature>
<dbReference type="PANTHER" id="PTHR18849:SF0">
    <property type="entry name" value="CILIA- AND FLAGELLA-ASSOCIATED PROTEIN 410-RELATED"/>
    <property type="match status" value="1"/>
</dbReference>
<keyword evidence="4" id="KW-0143">Chaperone</keyword>
<evidence type="ECO:0000313" key="7">
    <source>
        <dbReference type="EMBL" id="KAK7865856.1"/>
    </source>
</evidence>
<dbReference type="SUPFAM" id="SSF74924">
    <property type="entry name" value="Cap-Gly domain"/>
    <property type="match status" value="1"/>
</dbReference>
<evidence type="ECO:0000256" key="2">
    <source>
        <dbReference type="ARBA" id="ARBA00022614"/>
    </source>
</evidence>
<evidence type="ECO:0000259" key="6">
    <source>
        <dbReference type="PROSITE" id="PS50245"/>
    </source>
</evidence>
<keyword evidence="3" id="KW-0677">Repeat</keyword>
<protein>
    <recommendedName>
        <fullName evidence="1">Tubulin-specific chaperone E</fullName>
    </recommendedName>
    <alternativeName>
        <fullName evidence="5">Tubulin-folding cofactor E</fullName>
    </alternativeName>
</protein>
<dbReference type="PROSITE" id="PS51450">
    <property type="entry name" value="LRR"/>
    <property type="match status" value="2"/>
</dbReference>
<dbReference type="Proteomes" id="UP001378592">
    <property type="component" value="Unassembled WGS sequence"/>
</dbReference>
<dbReference type="PANTHER" id="PTHR18849">
    <property type="entry name" value="LEUCINE RICH REPEAT PROTEIN"/>
    <property type="match status" value="1"/>
</dbReference>
<dbReference type="EMBL" id="JAZDUA010000164">
    <property type="protein sequence ID" value="KAK7865856.1"/>
    <property type="molecule type" value="Genomic_DNA"/>
</dbReference>
<dbReference type="Gene3D" id="2.30.30.190">
    <property type="entry name" value="CAP Gly-rich-like domain"/>
    <property type="match status" value="1"/>
</dbReference>
<dbReference type="PROSITE" id="PS50245">
    <property type="entry name" value="CAP_GLY_2"/>
    <property type="match status" value="1"/>
</dbReference>
<evidence type="ECO:0000256" key="4">
    <source>
        <dbReference type="ARBA" id="ARBA00023186"/>
    </source>
</evidence>
<name>A0AAN9VN96_9ORTH</name>
<dbReference type="SMART" id="SM01052">
    <property type="entry name" value="CAP_GLY"/>
    <property type="match status" value="1"/>
</dbReference>
<dbReference type="Gene3D" id="3.80.10.10">
    <property type="entry name" value="Ribonuclease Inhibitor"/>
    <property type="match status" value="3"/>
</dbReference>
<accession>A0AAN9VN96</accession>
<dbReference type="InterPro" id="IPR000938">
    <property type="entry name" value="CAP-Gly_domain"/>
</dbReference>
<reference evidence="7 8" key="1">
    <citation type="submission" date="2024-03" db="EMBL/GenBank/DDBJ databases">
        <title>The genome assembly and annotation of the cricket Gryllus longicercus Weissman &amp; Gray.</title>
        <authorList>
            <person name="Szrajer S."/>
            <person name="Gray D."/>
            <person name="Ylla G."/>
        </authorList>
    </citation>
    <scope>NUCLEOTIDE SEQUENCE [LARGE SCALE GENOMIC DNA]</scope>
    <source>
        <strain evidence="7">DAG 2021-001</strain>
        <tissue evidence="7">Whole body minus gut</tissue>
    </source>
</reference>
<keyword evidence="2" id="KW-0433">Leucine-rich repeat</keyword>
<dbReference type="InterPro" id="IPR029071">
    <property type="entry name" value="Ubiquitin-like_domsf"/>
</dbReference>
<proteinExistence type="predicted"/>
<dbReference type="InterPro" id="IPR032675">
    <property type="entry name" value="LRR_dom_sf"/>
</dbReference>
<dbReference type="InterPro" id="IPR036859">
    <property type="entry name" value="CAP-Gly_dom_sf"/>
</dbReference>
<organism evidence="7 8">
    <name type="scientific">Gryllus longicercus</name>
    <dbReference type="NCBI Taxonomy" id="2509291"/>
    <lineage>
        <taxon>Eukaryota</taxon>
        <taxon>Metazoa</taxon>
        <taxon>Ecdysozoa</taxon>
        <taxon>Arthropoda</taxon>
        <taxon>Hexapoda</taxon>
        <taxon>Insecta</taxon>
        <taxon>Pterygota</taxon>
        <taxon>Neoptera</taxon>
        <taxon>Polyneoptera</taxon>
        <taxon>Orthoptera</taxon>
        <taxon>Ensifera</taxon>
        <taxon>Gryllidea</taxon>
        <taxon>Grylloidea</taxon>
        <taxon>Gryllidae</taxon>
        <taxon>Gryllinae</taxon>
        <taxon>Gryllus</taxon>
    </lineage>
</organism>
<sequence>MMVGSSLNGKAMPTENPLCLKIGQRVEYMGYFGTLMFVGEVPPTKGIWLGIDWDDPSRGKHNGTHEGKFYFHTRHMTSGSFVRFGKVNFGHDCAAAIHNRYGEVKGETAGVDKSNLEILKKNMKAPLFELVGFDKVNRKQSQFDKLTVVCLKEELVNGSGAPGELKNLCPRIAELDLSRNLLNSWEVVAEIAQQLTDLWWLNTSENRLTIPEKPVHLKDSFPKIKHIVAGRMEYTWSEILSCCSMWPGIQTLQVPFNHITQIGVPPHMLENLKVLDLEGNCIEDWEEINKIGKLPSLESLNVCNTGLIEINFPVEESGNKTELFSSLKQLYLTTNKIQKWESVSELDKLKQLEELRFHENPVLYRENHETSRQLVIARIGRLQKLNGIVITPVERKGAEYDYLKKHGQEWIDMNKKENVKILMENFVLAHPRYPALIEKYGAPEEGEVKCFSSLLKSQLISVEIFSPKMEGKVYKKKLPLNMSVQKLIGLVQRLYNTGSEVPYLTYISSKYPDIEAPLENARKK</sequence>
<dbReference type="InterPro" id="IPR001611">
    <property type="entry name" value="Leu-rich_rpt"/>
</dbReference>
<evidence type="ECO:0000313" key="8">
    <source>
        <dbReference type="Proteomes" id="UP001378592"/>
    </source>
</evidence>
<dbReference type="AlphaFoldDB" id="A0AAN9VN96"/>
<dbReference type="PROSITE" id="PS00845">
    <property type="entry name" value="CAP_GLY_1"/>
    <property type="match status" value="1"/>
</dbReference>
<gene>
    <name evidence="7" type="ORF">R5R35_003973</name>
</gene>
<evidence type="ECO:0000256" key="5">
    <source>
        <dbReference type="ARBA" id="ARBA00030180"/>
    </source>
</evidence>
<dbReference type="SMART" id="SM00365">
    <property type="entry name" value="LRR_SD22"/>
    <property type="match status" value="2"/>
</dbReference>
<dbReference type="GO" id="GO:0007010">
    <property type="term" value="P:cytoskeleton organization"/>
    <property type="evidence" value="ECO:0007669"/>
    <property type="project" value="TreeGrafter"/>
</dbReference>
<keyword evidence="8" id="KW-1185">Reference proteome</keyword>
<dbReference type="Pfam" id="PF01302">
    <property type="entry name" value="CAP_GLY"/>
    <property type="match status" value="1"/>
</dbReference>